<evidence type="ECO:0000259" key="7">
    <source>
        <dbReference type="PROSITE" id="PS50048"/>
    </source>
</evidence>
<sequence>MVITHDGKSSISCDECRRRKSKCDRGRPQCGNCIASGSTCMLPGESRKRGPKKGEVRALRAQIATLEQQLIARDPTWAVTSNLQDLNMKPVDQCSHSIQLNTNSPLSASIDTSIFEMTSAFTWPEKELIPLDTPLMTESYSPPTPFTLTSLCLPAPIETELEQLFFDRVYPSAPIIHKGLYATCMNQQELPPASACLRLAVCTSATAFSAQYRDIGETFYHKTLESLENLESSEHSLPWGAKYFQIEHIQAWLLLAIYEFKSMKGTQENAAASRALRLIRRCRLGDLDASDVFIQQGTYTASAAKNSFAVVEEQRRTFWLAFCFERMLNTKDDLDRVLPEEMIRLRVPASDTNFQNSVQTTTPFLSDIMAEGNDEPFPPFAEFLVLTALYERCVVHRQLVSTAGGGGGGSKSKEFWIRHSWLMSAVEKRIQQLQALDIEPNVLGDDPMLAFTYIFARSLVIHLVDTANIWPWHTVEQERICLAYKQQASVAVNELAQVASSLPYFSDFKAHLFLPRILASSVDFICRHGEQMIPQAVKGDYWDVAALTKVLHRLEDINKWGKETLDQVYREGEVGVGC</sequence>
<dbReference type="HOGENOM" id="CLU_011017_3_1_1"/>
<dbReference type="Pfam" id="PF04082">
    <property type="entry name" value="Fungal_trans"/>
    <property type="match status" value="1"/>
</dbReference>
<protein>
    <recommendedName>
        <fullName evidence="7">Zn(2)-C6 fungal-type domain-containing protein</fullName>
    </recommendedName>
</protein>
<evidence type="ECO:0000256" key="4">
    <source>
        <dbReference type="ARBA" id="ARBA00023125"/>
    </source>
</evidence>
<dbReference type="CDD" id="cd12148">
    <property type="entry name" value="fungal_TF_MHR"/>
    <property type="match status" value="1"/>
</dbReference>
<dbReference type="PANTHER" id="PTHR47338:SF3">
    <property type="entry name" value="C6 FINGER DOMAIN TRANSCRIPTION FACTOR DBAA-RELATED"/>
    <property type="match status" value="1"/>
</dbReference>
<organism evidence="9">
    <name type="scientific">Pyrenophora teres f. teres (strain 0-1)</name>
    <name type="common">Barley net blotch fungus</name>
    <name type="synonym">Drechslera teres f. teres</name>
    <dbReference type="NCBI Taxonomy" id="861557"/>
    <lineage>
        <taxon>Eukaryota</taxon>
        <taxon>Fungi</taxon>
        <taxon>Dikarya</taxon>
        <taxon>Ascomycota</taxon>
        <taxon>Pezizomycotina</taxon>
        <taxon>Dothideomycetes</taxon>
        <taxon>Pleosporomycetidae</taxon>
        <taxon>Pleosporales</taxon>
        <taxon>Pleosporineae</taxon>
        <taxon>Pleosporaceae</taxon>
        <taxon>Pyrenophora</taxon>
    </lineage>
</organism>
<dbReference type="AlphaFoldDB" id="E3RWS3"/>
<dbReference type="EMBL" id="GL535528">
    <property type="protein sequence ID" value="EFQ89821.1"/>
    <property type="molecule type" value="Genomic_DNA"/>
</dbReference>
<keyword evidence="2" id="KW-0479">Metal-binding</keyword>
<evidence type="ECO:0000256" key="5">
    <source>
        <dbReference type="ARBA" id="ARBA00023163"/>
    </source>
</evidence>
<dbReference type="InterPro" id="IPR050815">
    <property type="entry name" value="TF_fung"/>
</dbReference>
<comment type="subcellular location">
    <subcellularLocation>
        <location evidence="1">Nucleus</location>
    </subcellularLocation>
</comment>
<keyword evidence="6" id="KW-0539">Nucleus</keyword>
<name>E3RWS3_PYRTT</name>
<evidence type="ECO:0000256" key="1">
    <source>
        <dbReference type="ARBA" id="ARBA00004123"/>
    </source>
</evidence>
<dbReference type="GO" id="GO:0005634">
    <property type="term" value="C:nucleus"/>
    <property type="evidence" value="ECO:0007669"/>
    <property type="project" value="UniProtKB-SubCell"/>
</dbReference>
<dbReference type="Pfam" id="PF00172">
    <property type="entry name" value="Zn_clus"/>
    <property type="match status" value="1"/>
</dbReference>
<keyword evidence="4" id="KW-0238">DNA-binding</keyword>
<dbReference type="InterPro" id="IPR001138">
    <property type="entry name" value="Zn2Cys6_DnaBD"/>
</dbReference>
<evidence type="ECO:0000313" key="8">
    <source>
        <dbReference type="EMBL" id="EFQ89821.1"/>
    </source>
</evidence>
<feature type="domain" description="Zn(2)-C6 fungal-type" evidence="7">
    <location>
        <begin position="12"/>
        <end position="42"/>
    </location>
</feature>
<dbReference type="GO" id="GO:0006351">
    <property type="term" value="P:DNA-templated transcription"/>
    <property type="evidence" value="ECO:0007669"/>
    <property type="project" value="InterPro"/>
</dbReference>
<keyword evidence="9" id="KW-1185">Reference proteome</keyword>
<reference evidence="8 9" key="1">
    <citation type="journal article" date="2010" name="Genome Biol.">
        <title>A first genome assembly of the barley fungal pathogen Pyrenophora teres f. teres.</title>
        <authorList>
            <person name="Ellwood S.R."/>
            <person name="Liu Z."/>
            <person name="Syme R.A."/>
            <person name="Lai Z."/>
            <person name="Hane J.K."/>
            <person name="Keiper F."/>
            <person name="Moffat C.S."/>
            <person name="Oliver R.P."/>
            <person name="Friesen T.L."/>
        </authorList>
    </citation>
    <scope>NUCLEOTIDE SEQUENCE [LARGE SCALE GENOMIC DNA]</scope>
    <source>
        <strain evidence="8 9">0-1</strain>
    </source>
</reference>
<dbReference type="InterPro" id="IPR007219">
    <property type="entry name" value="XnlR_reg_dom"/>
</dbReference>
<dbReference type="PANTHER" id="PTHR47338">
    <property type="entry name" value="ZN(II)2CYS6 TRANSCRIPTION FACTOR (EUROFUNG)-RELATED"/>
    <property type="match status" value="1"/>
</dbReference>
<dbReference type="InterPro" id="IPR036864">
    <property type="entry name" value="Zn2-C6_fun-type_DNA-bd_sf"/>
</dbReference>
<dbReference type="PROSITE" id="PS00463">
    <property type="entry name" value="ZN2_CY6_FUNGAL_1"/>
    <property type="match status" value="1"/>
</dbReference>
<dbReference type="SMART" id="SM00066">
    <property type="entry name" value="GAL4"/>
    <property type="match status" value="1"/>
</dbReference>
<proteinExistence type="predicted"/>
<dbReference type="Gene3D" id="4.10.240.10">
    <property type="entry name" value="Zn(2)-C6 fungal-type DNA-binding domain"/>
    <property type="match status" value="1"/>
</dbReference>
<keyword evidence="3" id="KW-0805">Transcription regulation</keyword>
<evidence type="ECO:0000256" key="6">
    <source>
        <dbReference type="ARBA" id="ARBA00023242"/>
    </source>
</evidence>
<evidence type="ECO:0000256" key="3">
    <source>
        <dbReference type="ARBA" id="ARBA00023015"/>
    </source>
</evidence>
<keyword evidence="5" id="KW-0804">Transcription</keyword>
<dbReference type="STRING" id="861557.E3RWS3"/>
<evidence type="ECO:0000256" key="2">
    <source>
        <dbReference type="ARBA" id="ARBA00022723"/>
    </source>
</evidence>
<dbReference type="KEGG" id="pte:PTT_13769"/>
<dbReference type="GO" id="GO:0003677">
    <property type="term" value="F:DNA binding"/>
    <property type="evidence" value="ECO:0007669"/>
    <property type="project" value="UniProtKB-KW"/>
</dbReference>
<dbReference type="PROSITE" id="PS50048">
    <property type="entry name" value="ZN2_CY6_FUNGAL_2"/>
    <property type="match status" value="1"/>
</dbReference>
<dbReference type="GO" id="GO:0008270">
    <property type="term" value="F:zinc ion binding"/>
    <property type="evidence" value="ECO:0007669"/>
    <property type="project" value="InterPro"/>
</dbReference>
<evidence type="ECO:0000313" key="9">
    <source>
        <dbReference type="Proteomes" id="UP000001067"/>
    </source>
</evidence>
<gene>
    <name evidence="8" type="ORF">PTT_13769</name>
</gene>
<accession>E3RWS3</accession>
<dbReference type="eggNOG" id="ENOG502RZ01">
    <property type="taxonomic scope" value="Eukaryota"/>
</dbReference>
<dbReference type="GO" id="GO:0000981">
    <property type="term" value="F:DNA-binding transcription factor activity, RNA polymerase II-specific"/>
    <property type="evidence" value="ECO:0007669"/>
    <property type="project" value="InterPro"/>
</dbReference>
<dbReference type="OrthoDB" id="3037908at2759"/>
<dbReference type="CDD" id="cd00067">
    <property type="entry name" value="GAL4"/>
    <property type="match status" value="1"/>
</dbReference>
<dbReference type="SUPFAM" id="SSF57701">
    <property type="entry name" value="Zn2/Cys6 DNA-binding domain"/>
    <property type="match status" value="1"/>
</dbReference>
<dbReference type="Proteomes" id="UP000001067">
    <property type="component" value="Unassembled WGS sequence"/>
</dbReference>